<evidence type="ECO:0000256" key="1">
    <source>
        <dbReference type="ARBA" id="ARBA00001974"/>
    </source>
</evidence>
<organism evidence="11 12">
    <name type="scientific">Coccomyxa viridis</name>
    <dbReference type="NCBI Taxonomy" id="1274662"/>
    <lineage>
        <taxon>Eukaryota</taxon>
        <taxon>Viridiplantae</taxon>
        <taxon>Chlorophyta</taxon>
        <taxon>core chlorophytes</taxon>
        <taxon>Trebouxiophyceae</taxon>
        <taxon>Trebouxiophyceae incertae sedis</taxon>
        <taxon>Coccomyxaceae</taxon>
        <taxon>Coccomyxa</taxon>
    </lineage>
</organism>
<comment type="cofactor">
    <cofactor evidence="1 9">
        <name>FAD</name>
        <dbReference type="ChEBI" id="CHEBI:57692"/>
    </cofactor>
</comment>
<evidence type="ECO:0000256" key="9">
    <source>
        <dbReference type="RuleBase" id="RU367121"/>
    </source>
</evidence>
<dbReference type="EC" id="1.14.14.17" evidence="4 9"/>
<keyword evidence="8 9" id="KW-0472">Membrane</keyword>
<feature type="transmembrane region" description="Helical" evidence="9">
    <location>
        <begin position="471"/>
        <end position="499"/>
    </location>
</feature>
<dbReference type="PANTHER" id="PTHR10835:SF0">
    <property type="entry name" value="SQUALENE MONOOXYGENASE"/>
    <property type="match status" value="1"/>
</dbReference>
<comment type="catalytic activity">
    <reaction evidence="9">
        <text>squalene + reduced [NADPH--hemoprotein reductase] + O2 = (S)-2,3-epoxysqualene + oxidized [NADPH--hemoprotein reductase] + H2O + H(+)</text>
        <dbReference type="Rhea" id="RHEA:25282"/>
        <dbReference type="Rhea" id="RHEA-COMP:11964"/>
        <dbReference type="Rhea" id="RHEA-COMP:11965"/>
        <dbReference type="ChEBI" id="CHEBI:15377"/>
        <dbReference type="ChEBI" id="CHEBI:15378"/>
        <dbReference type="ChEBI" id="CHEBI:15379"/>
        <dbReference type="ChEBI" id="CHEBI:15440"/>
        <dbReference type="ChEBI" id="CHEBI:15441"/>
        <dbReference type="ChEBI" id="CHEBI:57618"/>
        <dbReference type="ChEBI" id="CHEBI:58210"/>
        <dbReference type="EC" id="1.14.14.17"/>
    </reaction>
</comment>
<dbReference type="PANTHER" id="PTHR10835">
    <property type="entry name" value="SQUALENE MONOOXYGENASE"/>
    <property type="match status" value="1"/>
</dbReference>
<dbReference type="InterPro" id="IPR040125">
    <property type="entry name" value="Squalene_monox"/>
</dbReference>
<comment type="subcellular location">
    <subcellularLocation>
        <location evidence="9">Membrane</location>
        <topology evidence="9">Multi-pass membrane protein</topology>
    </subcellularLocation>
</comment>
<feature type="transmembrane region" description="Helical" evidence="9">
    <location>
        <begin position="441"/>
        <end position="459"/>
    </location>
</feature>
<evidence type="ECO:0000256" key="3">
    <source>
        <dbReference type="ARBA" id="ARBA00008802"/>
    </source>
</evidence>
<keyword evidence="9" id="KW-1133">Transmembrane helix</keyword>
<comment type="pathway">
    <text evidence="2">Terpene metabolism; lanosterol biosynthesis; lanosterol from farnesyl diphosphate: step 2/3.</text>
</comment>
<reference evidence="11 12" key="1">
    <citation type="submission" date="2024-06" db="EMBL/GenBank/DDBJ databases">
        <authorList>
            <person name="Kraege A."/>
            <person name="Thomma B."/>
        </authorList>
    </citation>
    <scope>NUCLEOTIDE SEQUENCE [LARGE SCALE GENOMIC DNA]</scope>
</reference>
<dbReference type="Gene3D" id="3.50.50.60">
    <property type="entry name" value="FAD/NAD(P)-binding domain"/>
    <property type="match status" value="1"/>
</dbReference>
<evidence type="ECO:0000256" key="5">
    <source>
        <dbReference type="ARBA" id="ARBA00022630"/>
    </source>
</evidence>
<keyword evidence="12" id="KW-1185">Reference proteome</keyword>
<comment type="caution">
    <text evidence="11">The sequence shown here is derived from an EMBL/GenBank/DDBJ whole genome shotgun (WGS) entry which is preliminary data.</text>
</comment>
<proteinExistence type="inferred from homology"/>
<name>A0ABP1FZ48_9CHLO</name>
<keyword evidence="9" id="KW-0812">Transmembrane</keyword>
<comment type="function">
    <text evidence="9">Catalyzes the stereospecific oxidation of squalene to (S)-2,3-epoxysqualene, and is considered to be a rate-limiting enzyme in steroid biosynthesis.</text>
</comment>
<keyword evidence="5 9" id="KW-0285">Flavoprotein</keyword>
<evidence type="ECO:0000256" key="2">
    <source>
        <dbReference type="ARBA" id="ARBA00005018"/>
    </source>
</evidence>
<feature type="domain" description="Squalene epoxidase" evidence="10">
    <location>
        <begin position="196"/>
        <end position="464"/>
    </location>
</feature>
<evidence type="ECO:0000313" key="12">
    <source>
        <dbReference type="Proteomes" id="UP001497392"/>
    </source>
</evidence>
<keyword evidence="6 9" id="KW-0274">FAD</keyword>
<evidence type="ECO:0000256" key="8">
    <source>
        <dbReference type="ARBA" id="ARBA00023136"/>
    </source>
</evidence>
<sequence length="541" mass="59286">MGRGGQSDQQAEVSTSYLPLPPLQSDERFDSDPQVWDLVVVGAGVAGCSLAFSQGKNGRRVLLLERDLSQPDRIVGELLQPGGYLMLKRLGLAHVLDNIDAQKVYGYCMFKDDEQAKVGYPTEGFDGDVAGRSFHNGRFVQRLREAAAGVPSVTLRQGIAKRLLNDRGEEWREGSGEAVSGVLYKAADGSERIARADLSIICDGMYSSLRSKLSTPRIRHPSYFVGLMLKEARLPYNNYGHVVLAKPSPILFYPISSVEVRCLVDVPGEKLPSQVSGALSEYLTTHVANEVPKQLREPFLEAVRAGRIRSMQNKLMPAAPIHTPGALLLGDAFNMRHPLTGGGMTVALSDTMLLCDMLRPLPDFTDSLATAETTHAFYTRRKPLSATINTLANALYQVFCYKGSAAHEEMRQACFDYLRLGGWYSAGPVSLLSGLNPRPSVLVMHFFAVAIFGVGRLLMPRPTLRGVWMGMLLLWCAASIIVPIIKAEGIIAVFFPYLIRQPQVVRPGTMRHAFSSNDPTAARLRTKCGPEVHHTQNGTCG</sequence>
<dbReference type="InterPro" id="IPR036188">
    <property type="entry name" value="FAD/NAD-bd_sf"/>
</dbReference>
<accession>A0ABP1FZ48</accession>
<comment type="similarity">
    <text evidence="3 9">Belongs to the squalene monooxygenase family.</text>
</comment>
<evidence type="ECO:0000256" key="6">
    <source>
        <dbReference type="ARBA" id="ARBA00022827"/>
    </source>
</evidence>
<evidence type="ECO:0000256" key="4">
    <source>
        <dbReference type="ARBA" id="ARBA00012312"/>
    </source>
</evidence>
<evidence type="ECO:0000313" key="11">
    <source>
        <dbReference type="EMBL" id="CAL5223468.1"/>
    </source>
</evidence>
<dbReference type="EMBL" id="CAXHTA020000008">
    <property type="protein sequence ID" value="CAL5223468.1"/>
    <property type="molecule type" value="Genomic_DNA"/>
</dbReference>
<keyword evidence="7 9" id="KW-0560">Oxidoreductase</keyword>
<dbReference type="Pfam" id="PF08491">
    <property type="entry name" value="SE"/>
    <property type="match status" value="1"/>
</dbReference>
<gene>
    <name evidence="11" type="primary">g5987</name>
    <name evidence="11" type="ORF">VP750_LOCUS5127</name>
</gene>
<dbReference type="InterPro" id="IPR013698">
    <property type="entry name" value="Squalene_epoxidase"/>
</dbReference>
<evidence type="ECO:0000259" key="10">
    <source>
        <dbReference type="Pfam" id="PF08491"/>
    </source>
</evidence>
<dbReference type="Proteomes" id="UP001497392">
    <property type="component" value="Unassembled WGS sequence"/>
</dbReference>
<dbReference type="PRINTS" id="PR00420">
    <property type="entry name" value="RNGMNOXGNASE"/>
</dbReference>
<dbReference type="SUPFAM" id="SSF51905">
    <property type="entry name" value="FAD/NAD(P)-binding domain"/>
    <property type="match status" value="1"/>
</dbReference>
<evidence type="ECO:0000256" key="7">
    <source>
        <dbReference type="ARBA" id="ARBA00023002"/>
    </source>
</evidence>
<protein>
    <recommendedName>
        <fullName evidence="4 9">Squalene monooxygenase</fullName>
        <ecNumber evidence="4 9">1.14.14.17</ecNumber>
    </recommendedName>
</protein>